<evidence type="ECO:0000259" key="1">
    <source>
        <dbReference type="Pfam" id="PF00501"/>
    </source>
</evidence>
<dbReference type="InterPro" id="IPR042099">
    <property type="entry name" value="ANL_N_sf"/>
</dbReference>
<dbReference type="Pfam" id="PF00501">
    <property type="entry name" value="AMP-binding"/>
    <property type="match status" value="1"/>
</dbReference>
<dbReference type="InterPro" id="IPR000873">
    <property type="entry name" value="AMP-dep_synth/lig_dom"/>
</dbReference>
<evidence type="ECO:0000313" key="3">
    <source>
        <dbReference type="Proteomes" id="UP000093985"/>
    </source>
</evidence>
<gene>
    <name evidence="2" type="ORF">A5771_00595</name>
</gene>
<dbReference type="PROSITE" id="PS00455">
    <property type="entry name" value="AMP_BINDING"/>
    <property type="match status" value="1"/>
</dbReference>
<dbReference type="PANTHER" id="PTHR43767">
    <property type="entry name" value="LONG-CHAIN-FATTY-ACID--COA LIGASE"/>
    <property type="match status" value="1"/>
</dbReference>
<dbReference type="Gene3D" id="3.40.50.12780">
    <property type="entry name" value="N-terminal domain of ligase-like"/>
    <property type="match status" value="1"/>
</dbReference>
<dbReference type="SUPFAM" id="SSF56801">
    <property type="entry name" value="Acetyl-CoA synthetase-like"/>
    <property type="match status" value="1"/>
</dbReference>
<feature type="domain" description="AMP-dependent synthetase/ligase" evidence="1">
    <location>
        <begin position="13"/>
        <end position="367"/>
    </location>
</feature>
<accession>A0A1A2F1H6</accession>
<dbReference type="RefSeq" id="WP_064853214.1">
    <property type="nucleotide sequence ID" value="NZ_LZIM01000027.1"/>
</dbReference>
<dbReference type="InterPro" id="IPR050237">
    <property type="entry name" value="ATP-dep_AMP-bd_enzyme"/>
</dbReference>
<dbReference type="InterPro" id="IPR045851">
    <property type="entry name" value="AMP-bd_C_sf"/>
</dbReference>
<dbReference type="InterPro" id="IPR020845">
    <property type="entry name" value="AMP-binding_CS"/>
</dbReference>
<dbReference type="CDD" id="cd04433">
    <property type="entry name" value="AFD_class_I"/>
    <property type="match status" value="1"/>
</dbReference>
<dbReference type="OrthoDB" id="3673338at2"/>
<dbReference type="Proteomes" id="UP000093985">
    <property type="component" value="Unassembled WGS sequence"/>
</dbReference>
<dbReference type="AlphaFoldDB" id="A0A1A2F1H6"/>
<comment type="caution">
    <text evidence="2">The sequence shown here is derived from an EMBL/GenBank/DDBJ whole genome shotgun (WGS) entry which is preliminary data.</text>
</comment>
<dbReference type="Gene3D" id="3.30.300.30">
    <property type="match status" value="1"/>
</dbReference>
<reference evidence="3" key="1">
    <citation type="submission" date="2016-06" db="EMBL/GenBank/DDBJ databases">
        <authorList>
            <person name="Sutton G."/>
            <person name="Brinkac L."/>
            <person name="Sanka R."/>
            <person name="Adams M."/>
            <person name="Lau E."/>
            <person name="Mehaffy C."/>
            <person name="Tameris M."/>
            <person name="Hatherill M."/>
            <person name="Hanekom W."/>
            <person name="Mahomed H."/>
            <person name="Mcshane H."/>
        </authorList>
    </citation>
    <scope>NUCLEOTIDE SEQUENCE [LARGE SCALE GENOMIC DNA]</scope>
    <source>
        <strain evidence="3">852014-51077_SCH5608930-a</strain>
    </source>
</reference>
<sequence length="511" mass="53833">MSESETIDILVRSRAAALGDKPAVIDPVGRLSYAELDASSRELAGVFVQAGVGKGTRVGLIMPNGVDCVRTAIALTRIGAVLVPLSTLLTAPELAAQLRVAAVQFLVSVEAFRGRRYLDSLNAAHATLPALQQIWTTERVAAADPAEAGPAGTVDALAASVASSDPLVIMFTSGSSGPPKGVLHSHGSALGAVRAGLAARCIDTDTRLYLPMPFFWVGGFGGGVLSALLAGATLVTEAIPQPEATLKLLESEQVTLFRGWPDQAETLARHRGAADLSALRPGSLEALLAPELRSQPGARANLFGMTESFGPYCGYAADTDMPRTAWGSCGKPFDGIEVRIVDADTGVPVSTGAIGMIQLRGPHILRGICRRSREETLTVDGFYPTGDLGRLDDDGFLFYHGRSDDMFKVSGATVYPGEVEKALRVIDGVDAAFVTNVFDAGRDRVGAVVAGDVLSVEQLREQARALLSPFKVPTVWLLVSSPDAVPRGPTGKVDKRRLRELLAESTAETPR</sequence>
<protein>
    <submittedName>
        <fullName evidence="2">AMP-binding protein</fullName>
    </submittedName>
</protein>
<name>A0A1A2F1H6_MYCSD</name>
<evidence type="ECO:0000313" key="2">
    <source>
        <dbReference type="EMBL" id="OBG10966.1"/>
    </source>
</evidence>
<organism evidence="2 3">
    <name type="scientific">Mycolicibacter sinensis (strain JDM601)</name>
    <name type="common">Mycobacterium sinense</name>
    <dbReference type="NCBI Taxonomy" id="875328"/>
    <lineage>
        <taxon>Bacteria</taxon>
        <taxon>Bacillati</taxon>
        <taxon>Actinomycetota</taxon>
        <taxon>Actinomycetes</taxon>
        <taxon>Mycobacteriales</taxon>
        <taxon>Mycobacteriaceae</taxon>
        <taxon>Mycolicibacter</taxon>
    </lineage>
</organism>
<dbReference type="EMBL" id="LZIN01000002">
    <property type="protein sequence ID" value="OBG10966.1"/>
    <property type="molecule type" value="Genomic_DNA"/>
</dbReference>
<dbReference type="PANTHER" id="PTHR43767:SF10">
    <property type="entry name" value="SURFACTIN SYNTHASE SUBUNIT 1"/>
    <property type="match status" value="1"/>
</dbReference>
<proteinExistence type="predicted"/>